<dbReference type="PROSITE" id="PS50297">
    <property type="entry name" value="ANK_REP_REGION"/>
    <property type="match status" value="3"/>
</dbReference>
<reference evidence="5" key="2">
    <citation type="submission" date="2021-01" db="UniProtKB">
        <authorList>
            <consortium name="EnsemblMetazoa"/>
        </authorList>
    </citation>
    <scope>IDENTIFICATION</scope>
</reference>
<dbReference type="GO" id="GO:0140311">
    <property type="term" value="F:protein sequestering activity"/>
    <property type="evidence" value="ECO:0000318"/>
    <property type="project" value="GO_Central"/>
</dbReference>
<dbReference type="InterPro" id="IPR002110">
    <property type="entry name" value="Ankyrin_rpt"/>
</dbReference>
<dbReference type="PROSITE" id="PS50088">
    <property type="entry name" value="ANK_REPEAT"/>
    <property type="match status" value="4"/>
</dbReference>
<dbReference type="OMA" id="DRCESTC"/>
<reference evidence="6" key="1">
    <citation type="submission" date="2015-02" db="EMBL/GenBank/DDBJ databases">
        <title>Genome sequencing for Strongylocentrotus purpuratus.</title>
        <authorList>
            <person name="Murali S."/>
            <person name="Liu Y."/>
            <person name="Vee V."/>
            <person name="English A."/>
            <person name="Wang M."/>
            <person name="Skinner E."/>
            <person name="Han Y."/>
            <person name="Muzny D.M."/>
            <person name="Worley K.C."/>
            <person name="Gibbs R.A."/>
        </authorList>
    </citation>
    <scope>NUCLEOTIDE SEQUENCE</scope>
</reference>
<dbReference type="GeneID" id="574850"/>
<dbReference type="InterPro" id="IPR036770">
    <property type="entry name" value="Ankyrin_rpt-contain_sf"/>
</dbReference>
<organism evidence="5 6">
    <name type="scientific">Strongylocentrotus purpuratus</name>
    <name type="common">Purple sea urchin</name>
    <dbReference type="NCBI Taxonomy" id="7668"/>
    <lineage>
        <taxon>Eukaryota</taxon>
        <taxon>Metazoa</taxon>
        <taxon>Echinodermata</taxon>
        <taxon>Eleutherozoa</taxon>
        <taxon>Echinozoa</taxon>
        <taxon>Echinoidea</taxon>
        <taxon>Euechinoidea</taxon>
        <taxon>Echinacea</taxon>
        <taxon>Camarodonta</taxon>
        <taxon>Echinidea</taxon>
        <taxon>Strongylocentrotidae</taxon>
        <taxon>Strongylocentrotus</taxon>
    </lineage>
</organism>
<proteinExistence type="predicted"/>
<dbReference type="GO" id="GO:0005829">
    <property type="term" value="C:cytosol"/>
    <property type="evidence" value="ECO:0000318"/>
    <property type="project" value="GO_Central"/>
</dbReference>
<dbReference type="GO" id="GO:0043124">
    <property type="term" value="P:negative regulation of canonical NF-kappaB signal transduction"/>
    <property type="evidence" value="ECO:0000318"/>
    <property type="project" value="GO_Central"/>
</dbReference>
<name>A0A7M7RCJ4_STRPU</name>
<dbReference type="KEGG" id="spu:574850"/>
<evidence type="ECO:0000256" key="1">
    <source>
        <dbReference type="ARBA" id="ARBA00022737"/>
    </source>
</evidence>
<dbReference type="AlphaFoldDB" id="A0A7M7RCJ4"/>
<dbReference type="OrthoDB" id="10254947at2759"/>
<protein>
    <submittedName>
        <fullName evidence="5">Uncharacterized protein</fullName>
    </submittedName>
</protein>
<keyword evidence="1" id="KW-0677">Repeat</keyword>
<dbReference type="FunCoup" id="A0A7M7RCJ4">
    <property type="interactions" value="183"/>
</dbReference>
<evidence type="ECO:0000256" key="3">
    <source>
        <dbReference type="PROSITE-ProRule" id="PRU00023"/>
    </source>
</evidence>
<feature type="repeat" description="ANK" evidence="3">
    <location>
        <begin position="251"/>
        <end position="283"/>
    </location>
</feature>
<dbReference type="InterPro" id="IPR051070">
    <property type="entry name" value="NF-kappa-B_inhibitor"/>
</dbReference>
<dbReference type="RefSeq" id="XP_780345.1">
    <property type="nucleotide sequence ID" value="XM_775252.5"/>
</dbReference>
<keyword evidence="6" id="KW-1185">Reference proteome</keyword>
<evidence type="ECO:0000256" key="2">
    <source>
        <dbReference type="ARBA" id="ARBA00023043"/>
    </source>
</evidence>
<evidence type="ECO:0000313" key="5">
    <source>
        <dbReference type="EnsemblMetazoa" id="XP_780345"/>
    </source>
</evidence>
<dbReference type="Proteomes" id="UP000007110">
    <property type="component" value="Unassembled WGS sequence"/>
</dbReference>
<dbReference type="Gene3D" id="1.25.40.20">
    <property type="entry name" value="Ankyrin repeat-containing domain"/>
    <property type="match status" value="1"/>
</dbReference>
<accession>A0A7M7RCJ4</accession>
<evidence type="ECO:0000313" key="6">
    <source>
        <dbReference type="Proteomes" id="UP000007110"/>
    </source>
</evidence>
<feature type="repeat" description="ANK" evidence="3">
    <location>
        <begin position="164"/>
        <end position="196"/>
    </location>
</feature>
<dbReference type="EnsemblMetazoa" id="XM_775252">
    <property type="protein sequence ID" value="XP_780345"/>
    <property type="gene ID" value="LOC574850"/>
</dbReference>
<feature type="compositionally biased region" description="Low complexity" evidence="4">
    <location>
        <begin position="68"/>
        <end position="86"/>
    </location>
</feature>
<sequence length="382" mass="42230">MDGFTLDSNTVKDGAEPAVAVNVASQFQLQHKMGQLDQDRCESTCDSAYLSECTYSSVSERLQDLRISDGQSESQVSSSSGRIQLSDFKDSVESRTANDNARPQKRPAEESLSEEVYLTTDAYDQDEEGDTPLSQSIIHEKVDIALKFIRYTSMPEFFNIRNCLGQTPLMLAVLTNQPKVCRALVVAGASVDIQDQGGNSALHLACRLGFTACIQHLTSPIQPIEMKNTVSARNYRQAQSLTSQLGLKNYEGLTCVHLATLRRDMNLLKYLVAIGANVNEPDGKSGRTSLHYAVEMNEFHLVQCILCDLGADVDAVTFDLCTPLHLAAGRGHVDIAFLLHGARADTQVQNFEGQCAYELTHNLELKELLSQGHQYETTNYFY</sequence>
<dbReference type="PANTHER" id="PTHR46680">
    <property type="entry name" value="NF-KAPPA-B INHIBITOR ALPHA"/>
    <property type="match status" value="1"/>
</dbReference>
<dbReference type="Pfam" id="PF00023">
    <property type="entry name" value="Ank"/>
    <property type="match status" value="1"/>
</dbReference>
<feature type="region of interest" description="Disordered" evidence="4">
    <location>
        <begin position="68"/>
        <end position="115"/>
    </location>
</feature>
<keyword evidence="2 3" id="KW-0040">ANK repeat</keyword>
<dbReference type="SUPFAM" id="SSF48403">
    <property type="entry name" value="Ankyrin repeat"/>
    <property type="match status" value="1"/>
</dbReference>
<dbReference type="PANTHER" id="PTHR46680:SF3">
    <property type="entry name" value="NF-KAPPA-B INHIBITOR CACTUS"/>
    <property type="match status" value="1"/>
</dbReference>
<dbReference type="InParanoid" id="A0A7M7RCJ4"/>
<dbReference type="SMART" id="SM00248">
    <property type="entry name" value="ANK"/>
    <property type="match status" value="6"/>
</dbReference>
<dbReference type="Pfam" id="PF12796">
    <property type="entry name" value="Ank_2"/>
    <property type="match status" value="2"/>
</dbReference>
<feature type="repeat" description="ANK" evidence="3">
    <location>
        <begin position="319"/>
        <end position="351"/>
    </location>
</feature>
<evidence type="ECO:0000256" key="4">
    <source>
        <dbReference type="SAM" id="MobiDB-lite"/>
    </source>
</evidence>
<feature type="repeat" description="ANK" evidence="3">
    <location>
        <begin position="285"/>
        <end position="318"/>
    </location>
</feature>
<dbReference type="GO" id="GO:0051059">
    <property type="term" value="F:NF-kappaB binding"/>
    <property type="evidence" value="ECO:0000318"/>
    <property type="project" value="GO_Central"/>
</dbReference>